<keyword evidence="2" id="KW-1185">Reference proteome</keyword>
<protein>
    <submittedName>
        <fullName evidence="1">Uncharacterized protein</fullName>
    </submittedName>
</protein>
<evidence type="ECO:0000313" key="1">
    <source>
        <dbReference type="EMBL" id="ADZ91081.1"/>
    </source>
</evidence>
<dbReference type="EMBL" id="CP002583">
    <property type="protein sequence ID" value="ADZ91081.1"/>
    <property type="molecule type" value="Genomic_DNA"/>
</dbReference>
<reference evidence="1 2" key="1">
    <citation type="journal article" date="2012" name="Stand. Genomic Sci.">
        <title>Complete genome sequence of the melanogenic marine bacterium Marinomonas mediterranea type strain (MMB-1(T)).</title>
        <authorList>
            <person name="Lucas-Elio P."/>
            <person name="Goodwin L."/>
            <person name="Woyke T."/>
            <person name="Pitluck S."/>
            <person name="Nolan M."/>
            <person name="Kyrpides N.C."/>
            <person name="Detter J.C."/>
            <person name="Copeland A."/>
            <person name="Teshima H."/>
            <person name="Bruce D."/>
            <person name="Detter C."/>
            <person name="Tapia R."/>
            <person name="Han S."/>
            <person name="Land M.L."/>
            <person name="Ivanova N."/>
            <person name="Mikhailova N."/>
            <person name="Johnston A.W."/>
            <person name="Sanchez-Amat A."/>
        </authorList>
    </citation>
    <scope>NUCLEOTIDE SEQUENCE [LARGE SCALE GENOMIC DNA]</scope>
    <source>
        <strain evidence="2">ATCC 700492 / JCM 21426 / NBRC 103028 / MMB-1</strain>
    </source>
</reference>
<evidence type="ECO:0000313" key="2">
    <source>
        <dbReference type="Proteomes" id="UP000001062"/>
    </source>
</evidence>
<dbReference type="Proteomes" id="UP000001062">
    <property type="component" value="Chromosome"/>
</dbReference>
<proteinExistence type="predicted"/>
<accession>F2K1F0</accession>
<name>F2K1F0_MARM1</name>
<sequence>MKRKIHICQSPSSFNFEDSEILSPNKKLKKKKSVYELCQYQVNYTESDFNLVKILRNRFQ</sequence>
<dbReference type="AlphaFoldDB" id="F2K1F0"/>
<gene>
    <name evidence="1" type="ordered locus">Marme_1825</name>
</gene>
<dbReference type="HOGENOM" id="CLU_2936201_0_0_6"/>
<organism evidence="1 2">
    <name type="scientific">Marinomonas mediterranea (strain ATCC 700492 / JCM 21426 / NBRC 103028 / MMB-1)</name>
    <dbReference type="NCBI Taxonomy" id="717774"/>
    <lineage>
        <taxon>Bacteria</taxon>
        <taxon>Pseudomonadati</taxon>
        <taxon>Pseudomonadota</taxon>
        <taxon>Gammaproteobacteria</taxon>
        <taxon>Oceanospirillales</taxon>
        <taxon>Oceanospirillaceae</taxon>
        <taxon>Marinomonas</taxon>
    </lineage>
</organism>
<dbReference type="KEGG" id="mme:Marme_1825"/>